<proteinExistence type="predicted"/>
<feature type="compositionally biased region" description="Low complexity" evidence="1">
    <location>
        <begin position="1"/>
        <end position="15"/>
    </location>
</feature>
<feature type="region of interest" description="Disordered" evidence="1">
    <location>
        <begin position="1"/>
        <end position="25"/>
    </location>
</feature>
<dbReference type="AlphaFoldDB" id="A0A7T8JWL6"/>
<feature type="compositionally biased region" description="Basic and acidic residues" evidence="1">
    <location>
        <begin position="62"/>
        <end position="71"/>
    </location>
</feature>
<accession>A0A7T8JWL6</accession>
<name>A0A7T8JWL6_CALRO</name>
<reference evidence="3" key="1">
    <citation type="submission" date="2021-01" db="EMBL/GenBank/DDBJ databases">
        <title>Caligus Genome Assembly.</title>
        <authorList>
            <person name="Gallardo-Escarate C."/>
        </authorList>
    </citation>
    <scope>NUCLEOTIDE SEQUENCE [LARGE SCALE GENOMIC DNA]</scope>
</reference>
<evidence type="ECO:0000313" key="3">
    <source>
        <dbReference type="Proteomes" id="UP000595437"/>
    </source>
</evidence>
<gene>
    <name evidence="2" type="ORF">FKW44_022047</name>
</gene>
<protein>
    <submittedName>
        <fullName evidence="2">Uncharacterized protein</fullName>
    </submittedName>
</protein>
<dbReference type="Proteomes" id="UP000595437">
    <property type="component" value="Chromosome 16"/>
</dbReference>
<organism evidence="2 3">
    <name type="scientific">Caligus rogercresseyi</name>
    <name type="common">Sea louse</name>
    <dbReference type="NCBI Taxonomy" id="217165"/>
    <lineage>
        <taxon>Eukaryota</taxon>
        <taxon>Metazoa</taxon>
        <taxon>Ecdysozoa</taxon>
        <taxon>Arthropoda</taxon>
        <taxon>Crustacea</taxon>
        <taxon>Multicrustacea</taxon>
        <taxon>Hexanauplia</taxon>
        <taxon>Copepoda</taxon>
        <taxon>Siphonostomatoida</taxon>
        <taxon>Caligidae</taxon>
        <taxon>Caligus</taxon>
    </lineage>
</organism>
<evidence type="ECO:0000256" key="1">
    <source>
        <dbReference type="SAM" id="MobiDB-lite"/>
    </source>
</evidence>
<evidence type="ECO:0000313" key="2">
    <source>
        <dbReference type="EMBL" id="QQP36836.1"/>
    </source>
</evidence>
<sequence length="71" mass="7459">MRTISRTTMTATTTAPLAQDPALGPPGAVEVVRAVTEASHAVDPEVTQGVDQEATPSVLRMDANEKKNIKS</sequence>
<keyword evidence="3" id="KW-1185">Reference proteome</keyword>
<feature type="region of interest" description="Disordered" evidence="1">
    <location>
        <begin position="40"/>
        <end position="71"/>
    </location>
</feature>
<dbReference type="EMBL" id="CP045905">
    <property type="protein sequence ID" value="QQP36836.1"/>
    <property type="molecule type" value="Genomic_DNA"/>
</dbReference>